<dbReference type="OrthoDB" id="3689942at2"/>
<accession>A0A1W2DDM2</accession>
<dbReference type="eggNOG" id="ENOG5031VCQ">
    <property type="taxonomic scope" value="Bacteria"/>
</dbReference>
<dbReference type="STRING" id="40571.SAMN05660733_02876"/>
<keyword evidence="1" id="KW-0732">Signal</keyword>
<dbReference type="AlphaFoldDB" id="A0A1W2DDM2"/>
<evidence type="ECO:0000313" key="3">
    <source>
        <dbReference type="Proteomes" id="UP000192840"/>
    </source>
</evidence>
<reference evidence="3" key="1">
    <citation type="submission" date="2017-04" db="EMBL/GenBank/DDBJ databases">
        <authorList>
            <person name="Varghese N."/>
            <person name="Submissions S."/>
        </authorList>
    </citation>
    <scope>NUCLEOTIDE SEQUENCE [LARGE SCALE GENOMIC DNA]</scope>
    <source>
        <strain evidence="3">DSM 44073</strain>
    </source>
</reference>
<evidence type="ECO:0008006" key="4">
    <source>
        <dbReference type="Google" id="ProtNLM"/>
    </source>
</evidence>
<evidence type="ECO:0000256" key="1">
    <source>
        <dbReference type="SAM" id="SignalP"/>
    </source>
</evidence>
<protein>
    <recommendedName>
        <fullName evidence="4">DUF3558 domain-containing protein</fullName>
    </recommendedName>
</protein>
<name>A0A1W2DDM2_9PSEU</name>
<evidence type="ECO:0000313" key="2">
    <source>
        <dbReference type="EMBL" id="SMC95186.1"/>
    </source>
</evidence>
<dbReference type="InterPro" id="IPR024520">
    <property type="entry name" value="DUF3558"/>
</dbReference>
<proteinExistence type="predicted"/>
<dbReference type="EMBL" id="FWYC01000007">
    <property type="protein sequence ID" value="SMC95186.1"/>
    <property type="molecule type" value="Genomic_DNA"/>
</dbReference>
<dbReference type="Pfam" id="PF12079">
    <property type="entry name" value="DUF3558"/>
    <property type="match status" value="1"/>
</dbReference>
<dbReference type="Proteomes" id="UP000192840">
    <property type="component" value="Unassembled WGS sequence"/>
</dbReference>
<organism evidence="2 3">
    <name type="scientific">Lentzea albidocapillata</name>
    <dbReference type="NCBI Taxonomy" id="40571"/>
    <lineage>
        <taxon>Bacteria</taxon>
        <taxon>Bacillati</taxon>
        <taxon>Actinomycetota</taxon>
        <taxon>Actinomycetes</taxon>
        <taxon>Pseudonocardiales</taxon>
        <taxon>Pseudonocardiaceae</taxon>
        <taxon>Lentzea</taxon>
    </lineage>
</organism>
<keyword evidence="3" id="KW-1185">Reference proteome</keyword>
<sequence>MALRQRFTLALLLGTALLASACTKDAPSPPEGGGETQPTKIEAAIPQEYRALAEAAAGYRAIDACGLHDPDAAKEITGDELDEIIPSQDGMQECVLRTHKGEFRASWTIYLEVGETFDASQRKDAAPESIGGLEVFVSEDERTCTLAKPLDDDRAIVLRTSPSGTGEDKPAKSSCQLAKEYAAKVAPLWKDLPKRGSERTKPELTLAKLDPCTVASGALDMFGADAVLQPSGPFVCTAKPLNPGPPSRDKGVGRNEVGITLMVDDDPSALVKPGDQSAREVTVAGYKTVIFQGRSGCTSYIVYDPDTSIVQDNRATEGGVLYQQIRMSTATCDIAQQAAEKVLSKVGKR</sequence>
<feature type="signal peptide" evidence="1">
    <location>
        <begin position="1"/>
        <end position="21"/>
    </location>
</feature>
<gene>
    <name evidence="2" type="ORF">SAMN05660733_02876</name>
</gene>
<dbReference type="PROSITE" id="PS51257">
    <property type="entry name" value="PROKAR_LIPOPROTEIN"/>
    <property type="match status" value="1"/>
</dbReference>
<dbReference type="RefSeq" id="WP_030477467.1">
    <property type="nucleotide sequence ID" value="NZ_FWYC01000007.1"/>
</dbReference>
<feature type="chain" id="PRO_5010696183" description="DUF3558 domain-containing protein" evidence="1">
    <location>
        <begin position="22"/>
        <end position="349"/>
    </location>
</feature>